<dbReference type="RefSeq" id="WP_054207849.1">
    <property type="nucleotide sequence ID" value="NZ_LGSZ01000022.1"/>
</dbReference>
<keyword evidence="3" id="KW-1185">Reference proteome</keyword>
<dbReference type="EMBL" id="LGSZ01000022">
    <property type="protein sequence ID" value="KPH82188.1"/>
    <property type="molecule type" value="Genomic_DNA"/>
</dbReference>
<dbReference type="Proteomes" id="UP000037822">
    <property type="component" value="Unassembled WGS sequence"/>
</dbReference>
<sequence length="86" mass="9222">MRLVDLFWKNERGAMVANIAKAAAAIAFLSVIAANFVSSHTAYFDKQRLADVSAAASKGKPTDPMITGSIRKAISETKLDPCVVPR</sequence>
<dbReference type="AlphaFoldDB" id="A0A0N1F5J0"/>
<gene>
    <name evidence="2" type="ORF">AE618_04545</name>
</gene>
<organism evidence="2 3">
    <name type="scientific">Bosea vaviloviae</name>
    <dbReference type="NCBI Taxonomy" id="1526658"/>
    <lineage>
        <taxon>Bacteria</taxon>
        <taxon>Pseudomonadati</taxon>
        <taxon>Pseudomonadota</taxon>
        <taxon>Alphaproteobacteria</taxon>
        <taxon>Hyphomicrobiales</taxon>
        <taxon>Boseaceae</taxon>
        <taxon>Bosea</taxon>
    </lineage>
</organism>
<proteinExistence type="predicted"/>
<protein>
    <submittedName>
        <fullName evidence="2">Uncharacterized protein</fullName>
    </submittedName>
</protein>
<keyword evidence="1" id="KW-0812">Transmembrane</keyword>
<dbReference type="OrthoDB" id="8162809at2"/>
<name>A0A0N1F5J0_9HYPH</name>
<keyword evidence="1" id="KW-1133">Transmembrane helix</keyword>
<evidence type="ECO:0000313" key="2">
    <source>
        <dbReference type="EMBL" id="KPH82188.1"/>
    </source>
</evidence>
<dbReference type="PATRIC" id="fig|1526658.3.peg.3247"/>
<keyword evidence="1" id="KW-0472">Membrane</keyword>
<feature type="transmembrane region" description="Helical" evidence="1">
    <location>
        <begin position="20"/>
        <end position="38"/>
    </location>
</feature>
<evidence type="ECO:0000313" key="3">
    <source>
        <dbReference type="Proteomes" id="UP000037822"/>
    </source>
</evidence>
<comment type="caution">
    <text evidence="2">The sequence shown here is derived from an EMBL/GenBank/DDBJ whole genome shotgun (WGS) entry which is preliminary data.</text>
</comment>
<reference evidence="2 3" key="1">
    <citation type="submission" date="2015-07" db="EMBL/GenBank/DDBJ databases">
        <title>Whole genome sequencing of Bosea vaviloviae isolated from cave pool.</title>
        <authorList>
            <person name="Tan N.E.H."/>
            <person name="Lee Y.P."/>
            <person name="Gan H.M."/>
            <person name="Barton H."/>
            <person name="Savka M.A."/>
        </authorList>
    </citation>
    <scope>NUCLEOTIDE SEQUENCE [LARGE SCALE GENOMIC DNA]</scope>
    <source>
        <strain evidence="2 3">SD260</strain>
    </source>
</reference>
<accession>A0A0N1F5J0</accession>
<evidence type="ECO:0000256" key="1">
    <source>
        <dbReference type="SAM" id="Phobius"/>
    </source>
</evidence>